<evidence type="ECO:0000256" key="3">
    <source>
        <dbReference type="ARBA" id="ARBA00022679"/>
    </source>
</evidence>
<feature type="transmembrane region" description="Helical" evidence="4">
    <location>
        <begin position="6"/>
        <end position="28"/>
    </location>
</feature>
<protein>
    <submittedName>
        <fullName evidence="6">Glycosyltransferase</fullName>
    </submittedName>
</protein>
<keyword evidence="4" id="KW-0472">Membrane</keyword>
<proteinExistence type="inferred from homology"/>
<feature type="transmembrane region" description="Helical" evidence="4">
    <location>
        <begin position="309"/>
        <end position="330"/>
    </location>
</feature>
<evidence type="ECO:0000256" key="2">
    <source>
        <dbReference type="ARBA" id="ARBA00022676"/>
    </source>
</evidence>
<evidence type="ECO:0000313" key="6">
    <source>
        <dbReference type="EMBL" id="HFI91074.1"/>
    </source>
</evidence>
<feature type="transmembrane region" description="Helical" evidence="4">
    <location>
        <begin position="342"/>
        <end position="366"/>
    </location>
</feature>
<dbReference type="EMBL" id="DSUJ01000008">
    <property type="protein sequence ID" value="HFI91074.1"/>
    <property type="molecule type" value="Genomic_DNA"/>
</dbReference>
<comment type="caution">
    <text evidence="6">The sequence shown here is derived from an EMBL/GenBank/DDBJ whole genome shotgun (WGS) entry which is preliminary data.</text>
</comment>
<gene>
    <name evidence="6" type="ORF">ENS31_06005</name>
</gene>
<keyword evidence="3 6" id="KW-0808">Transferase</keyword>
<dbReference type="InterPro" id="IPR001173">
    <property type="entry name" value="Glyco_trans_2-like"/>
</dbReference>
<keyword evidence="4" id="KW-1133">Transmembrane helix</keyword>
<dbReference type="PANTHER" id="PTHR43630">
    <property type="entry name" value="POLY-BETA-1,6-N-ACETYL-D-GLUCOSAMINE SYNTHASE"/>
    <property type="match status" value="1"/>
</dbReference>
<reference evidence="6" key="1">
    <citation type="journal article" date="2020" name="mSystems">
        <title>Genome- and Community-Level Interaction Insights into Carbon Utilization and Element Cycling Functions of Hydrothermarchaeota in Hydrothermal Sediment.</title>
        <authorList>
            <person name="Zhou Z."/>
            <person name="Liu Y."/>
            <person name="Xu W."/>
            <person name="Pan J."/>
            <person name="Luo Z.H."/>
            <person name="Li M."/>
        </authorList>
    </citation>
    <scope>NUCLEOTIDE SEQUENCE [LARGE SCALE GENOMIC DNA]</scope>
    <source>
        <strain evidence="6">SpSt-479</strain>
    </source>
</reference>
<evidence type="ECO:0000259" key="5">
    <source>
        <dbReference type="Pfam" id="PF00535"/>
    </source>
</evidence>
<dbReference type="SUPFAM" id="SSF53448">
    <property type="entry name" value="Nucleotide-diphospho-sugar transferases"/>
    <property type="match status" value="1"/>
</dbReference>
<evidence type="ECO:0000256" key="1">
    <source>
        <dbReference type="ARBA" id="ARBA00006739"/>
    </source>
</evidence>
<evidence type="ECO:0000256" key="4">
    <source>
        <dbReference type="SAM" id="Phobius"/>
    </source>
</evidence>
<dbReference type="GO" id="GO:0016757">
    <property type="term" value="F:glycosyltransferase activity"/>
    <property type="evidence" value="ECO:0007669"/>
    <property type="project" value="UniProtKB-KW"/>
</dbReference>
<comment type="similarity">
    <text evidence="1">Belongs to the glycosyltransferase 2 family.</text>
</comment>
<keyword evidence="2" id="KW-0328">Glycosyltransferase</keyword>
<name>A0A7V2ZJB6_9BACT</name>
<keyword evidence="4" id="KW-0812">Transmembrane</keyword>
<dbReference type="Pfam" id="PF00535">
    <property type="entry name" value="Glycos_transf_2"/>
    <property type="match status" value="1"/>
</dbReference>
<dbReference type="InterPro" id="IPR029044">
    <property type="entry name" value="Nucleotide-diphossugar_trans"/>
</dbReference>
<sequence>MIENLLLLLFILLLIHYLIFLSKIYIGLNKIKKETPLKLSEEFISVLVPFRNEEKNILRVLQSLESQNYPEDKFEVIFIDDNSTDNSKKILEENLSKKNFKVLSVPSKFSDKAHKKRAIRFGIENSKGEIIVSTDADCIHPQNWLRTLVSYFEDKTGFISGPVKFIDQDTLFSKLQSLEFAGLVITGAGLIGSNYPVICNAANIAYRRKVFEDVGGFTLQMDLSSGDDELLMQKVFRDTNYKIQFVPEADAIVETEPNESLKQFYQQRKRWASKGLFYKNRLLITKLILIYLFYLSLFIQPLIGFLIDYRFFIPFVLSILSKIFIEYLILKKGLKLIFNQNISKVFFLAEIFHIPYIIIAGLSGVFGNYKWKDRHINR</sequence>
<dbReference type="AlphaFoldDB" id="A0A7V2ZJB6"/>
<accession>A0A7V2ZJB6</accession>
<feature type="transmembrane region" description="Helical" evidence="4">
    <location>
        <begin position="283"/>
        <end position="303"/>
    </location>
</feature>
<dbReference type="Gene3D" id="3.90.550.10">
    <property type="entry name" value="Spore Coat Polysaccharide Biosynthesis Protein SpsA, Chain A"/>
    <property type="match status" value="1"/>
</dbReference>
<dbReference type="PANTHER" id="PTHR43630:SF1">
    <property type="entry name" value="POLY-BETA-1,6-N-ACETYL-D-GLUCOSAMINE SYNTHASE"/>
    <property type="match status" value="1"/>
</dbReference>
<feature type="domain" description="Glycosyltransferase 2-like" evidence="5">
    <location>
        <begin position="45"/>
        <end position="214"/>
    </location>
</feature>
<organism evidence="6">
    <name type="scientific">Ignavibacterium album</name>
    <dbReference type="NCBI Taxonomy" id="591197"/>
    <lineage>
        <taxon>Bacteria</taxon>
        <taxon>Pseudomonadati</taxon>
        <taxon>Ignavibacteriota</taxon>
        <taxon>Ignavibacteria</taxon>
        <taxon>Ignavibacteriales</taxon>
        <taxon>Ignavibacteriaceae</taxon>
        <taxon>Ignavibacterium</taxon>
    </lineage>
</organism>